<gene>
    <name evidence="6" type="ORF">FGLOB1_12147</name>
</gene>
<evidence type="ECO:0000313" key="7">
    <source>
        <dbReference type="Proteomes" id="UP000532311"/>
    </source>
</evidence>
<evidence type="ECO:0000259" key="4">
    <source>
        <dbReference type="Pfam" id="PF01370"/>
    </source>
</evidence>
<keyword evidence="3" id="KW-0560">Oxidoreductase</keyword>
<evidence type="ECO:0000313" key="6">
    <source>
        <dbReference type="EMBL" id="KAF5698321.1"/>
    </source>
</evidence>
<dbReference type="Pfam" id="PF12973">
    <property type="entry name" value="Cupin_7"/>
    <property type="match status" value="1"/>
</dbReference>
<dbReference type="PANTHER" id="PTHR47706:SF4">
    <property type="entry name" value="NMRA-LIKE DOMAIN-CONTAINING PROTEIN"/>
    <property type="match status" value="1"/>
</dbReference>
<organism evidence="6 7">
    <name type="scientific">Fusarium globosum</name>
    <dbReference type="NCBI Taxonomy" id="78864"/>
    <lineage>
        <taxon>Eukaryota</taxon>
        <taxon>Fungi</taxon>
        <taxon>Dikarya</taxon>
        <taxon>Ascomycota</taxon>
        <taxon>Pezizomycotina</taxon>
        <taxon>Sordariomycetes</taxon>
        <taxon>Hypocreomycetidae</taxon>
        <taxon>Hypocreales</taxon>
        <taxon>Nectriaceae</taxon>
        <taxon>Fusarium</taxon>
        <taxon>Fusarium fujikuroi species complex</taxon>
    </lineage>
</organism>
<dbReference type="Gene3D" id="2.60.120.10">
    <property type="entry name" value="Jelly Rolls"/>
    <property type="match status" value="1"/>
</dbReference>
<evidence type="ECO:0000256" key="2">
    <source>
        <dbReference type="ARBA" id="ARBA00022857"/>
    </source>
</evidence>
<evidence type="ECO:0000256" key="1">
    <source>
        <dbReference type="ARBA" id="ARBA00005725"/>
    </source>
</evidence>
<proteinExistence type="inferred from homology"/>
<dbReference type="Pfam" id="PF01370">
    <property type="entry name" value="Epimerase"/>
    <property type="match status" value="1"/>
</dbReference>
<dbReference type="InterPro" id="IPR036291">
    <property type="entry name" value="NAD(P)-bd_dom_sf"/>
</dbReference>
<evidence type="ECO:0000256" key="3">
    <source>
        <dbReference type="ARBA" id="ARBA00023002"/>
    </source>
</evidence>
<sequence length="296" mass="32633">MGDTVHYDDLKWLSLAPKIWIKLAKLTPETGSYTVMIRAEPGGVLPHHRHVKSAEIYILKGKGDHPHAGHFEKGDYVSEHEGARHDPLVFEVETEMLMISEGAIPVLLSRIMVHVVAVAGGQGDVGKTIVEVLSQNQRNRVLVLSRKLVHNGSVSKSCANLVKKLDDEPTIYVDYTDVSHIRDALEKHNVEVVISCLNVTSPEASQAELANGPFQHPKVDMANKAAAVPGSGEGKVVSTYSFDVTRFVDSLLNADEEWPKQSVIIGEKITTNEINAISKDRYVGERFSVVHDDVYK</sequence>
<reference evidence="6 7" key="1">
    <citation type="submission" date="2020-05" db="EMBL/GenBank/DDBJ databases">
        <title>Identification and distribution of gene clusters putatively required for synthesis of sphingolipid metabolism inhibitors in phylogenetically diverse species of the filamentous fungus Fusarium.</title>
        <authorList>
            <person name="Kim H.-S."/>
            <person name="Busman M."/>
            <person name="Brown D.W."/>
            <person name="Divon H."/>
            <person name="Uhlig S."/>
            <person name="Proctor R.H."/>
        </authorList>
    </citation>
    <scope>NUCLEOTIDE SEQUENCE [LARGE SCALE GENOMIC DNA]</scope>
    <source>
        <strain evidence="6 7">NRRL 26131</strain>
    </source>
</reference>
<evidence type="ECO:0000259" key="5">
    <source>
        <dbReference type="Pfam" id="PF12973"/>
    </source>
</evidence>
<dbReference type="Proteomes" id="UP000532311">
    <property type="component" value="Unassembled WGS sequence"/>
</dbReference>
<feature type="domain" description="NAD-dependent epimerase/dehydratase" evidence="4">
    <location>
        <begin position="116"/>
        <end position="206"/>
    </location>
</feature>
<feature type="domain" description="ChrR-like cupin" evidence="5">
    <location>
        <begin position="4"/>
        <end position="104"/>
    </location>
</feature>
<dbReference type="InterPro" id="IPR014710">
    <property type="entry name" value="RmlC-like_jellyroll"/>
</dbReference>
<protein>
    <submittedName>
        <fullName evidence="6">Cupin conserved barrel</fullName>
    </submittedName>
</protein>
<dbReference type="InterPro" id="IPR051609">
    <property type="entry name" value="NmrA/Isoflavone_reductase-like"/>
</dbReference>
<dbReference type="InterPro" id="IPR001509">
    <property type="entry name" value="Epimerase_deHydtase"/>
</dbReference>
<dbReference type="EMBL" id="JAAQPF010000666">
    <property type="protein sequence ID" value="KAF5698321.1"/>
    <property type="molecule type" value="Genomic_DNA"/>
</dbReference>
<comment type="similarity">
    <text evidence="1">Belongs to the NmrA-type oxidoreductase family. Isoflavone reductase subfamily.</text>
</comment>
<dbReference type="Gene3D" id="3.40.50.720">
    <property type="entry name" value="NAD(P)-binding Rossmann-like Domain"/>
    <property type="match status" value="1"/>
</dbReference>
<keyword evidence="2" id="KW-0521">NADP</keyword>
<dbReference type="InterPro" id="IPR011051">
    <property type="entry name" value="RmlC_Cupin_sf"/>
</dbReference>
<keyword evidence="7" id="KW-1185">Reference proteome</keyword>
<dbReference type="GO" id="GO:0016491">
    <property type="term" value="F:oxidoreductase activity"/>
    <property type="evidence" value="ECO:0007669"/>
    <property type="project" value="UniProtKB-KW"/>
</dbReference>
<dbReference type="PANTHER" id="PTHR47706">
    <property type="entry name" value="NMRA-LIKE FAMILY PROTEIN"/>
    <property type="match status" value="1"/>
</dbReference>
<dbReference type="SUPFAM" id="SSF51735">
    <property type="entry name" value="NAD(P)-binding Rossmann-fold domains"/>
    <property type="match status" value="1"/>
</dbReference>
<dbReference type="InterPro" id="IPR025979">
    <property type="entry name" value="ChrR-like_cupin_dom"/>
</dbReference>
<accession>A0A8H6CZ46</accession>
<dbReference type="AlphaFoldDB" id="A0A8H6CZ46"/>
<comment type="caution">
    <text evidence="6">The sequence shown here is derived from an EMBL/GenBank/DDBJ whole genome shotgun (WGS) entry which is preliminary data.</text>
</comment>
<name>A0A8H6CZ46_9HYPO</name>
<dbReference type="SUPFAM" id="SSF51182">
    <property type="entry name" value="RmlC-like cupins"/>
    <property type="match status" value="1"/>
</dbReference>